<evidence type="ECO:0000313" key="11">
    <source>
        <dbReference type="Proteomes" id="UP000367825"/>
    </source>
</evidence>
<feature type="transmembrane region" description="Helical" evidence="8">
    <location>
        <begin position="24"/>
        <end position="49"/>
    </location>
</feature>
<evidence type="ECO:0000259" key="9">
    <source>
        <dbReference type="PROSITE" id="PS50850"/>
    </source>
</evidence>
<feature type="transmembrane region" description="Helical" evidence="8">
    <location>
        <begin position="197"/>
        <end position="216"/>
    </location>
</feature>
<feature type="transmembrane region" description="Helical" evidence="8">
    <location>
        <begin position="61"/>
        <end position="85"/>
    </location>
</feature>
<dbReference type="InterPro" id="IPR036259">
    <property type="entry name" value="MFS_trans_sf"/>
</dbReference>
<dbReference type="PANTHER" id="PTHR43528">
    <property type="entry name" value="ALPHA-KETOGLUTARATE PERMEASE"/>
    <property type="match status" value="1"/>
</dbReference>
<dbReference type="RefSeq" id="WP_174966410.1">
    <property type="nucleotide sequence ID" value="NZ_CABPSC010000011.1"/>
</dbReference>
<dbReference type="EMBL" id="CABPSC010000011">
    <property type="protein sequence ID" value="VVE18058.1"/>
    <property type="molecule type" value="Genomic_DNA"/>
</dbReference>
<dbReference type="SUPFAM" id="SSF103473">
    <property type="entry name" value="MFS general substrate transporter"/>
    <property type="match status" value="1"/>
</dbReference>
<dbReference type="InterPro" id="IPR011701">
    <property type="entry name" value="MFS"/>
</dbReference>
<evidence type="ECO:0000313" key="10">
    <source>
        <dbReference type="EMBL" id="VVE18058.1"/>
    </source>
</evidence>
<feature type="transmembrane region" description="Helical" evidence="8">
    <location>
        <begin position="408"/>
        <end position="427"/>
    </location>
</feature>
<dbReference type="PANTHER" id="PTHR43528:SF7">
    <property type="entry name" value="MFS TRANSPORTER"/>
    <property type="match status" value="1"/>
</dbReference>
<feature type="transmembrane region" description="Helical" evidence="8">
    <location>
        <begin position="287"/>
        <end position="310"/>
    </location>
</feature>
<dbReference type="Pfam" id="PF07690">
    <property type="entry name" value="MFS_1"/>
    <property type="match status" value="1"/>
</dbReference>
<protein>
    <submittedName>
        <fullName evidence="10">MFS transporter</fullName>
    </submittedName>
</protein>
<evidence type="ECO:0000256" key="6">
    <source>
        <dbReference type="ARBA" id="ARBA00022989"/>
    </source>
</evidence>
<evidence type="ECO:0000256" key="1">
    <source>
        <dbReference type="ARBA" id="ARBA00004651"/>
    </source>
</evidence>
<feature type="transmembrane region" description="Helical" evidence="8">
    <location>
        <begin position="124"/>
        <end position="150"/>
    </location>
</feature>
<evidence type="ECO:0000256" key="8">
    <source>
        <dbReference type="SAM" id="Phobius"/>
    </source>
</evidence>
<feature type="transmembrane region" description="Helical" evidence="8">
    <location>
        <begin position="380"/>
        <end position="402"/>
    </location>
</feature>
<dbReference type="Proteomes" id="UP000367825">
    <property type="component" value="Unassembled WGS sequence"/>
</dbReference>
<organism evidence="10 11">
    <name type="scientific">Pandoraea nosoerga</name>
    <dbReference type="NCBI Taxonomy" id="2508296"/>
    <lineage>
        <taxon>Bacteria</taxon>
        <taxon>Pseudomonadati</taxon>
        <taxon>Pseudomonadota</taxon>
        <taxon>Betaproteobacteria</taxon>
        <taxon>Burkholderiales</taxon>
        <taxon>Burkholderiaceae</taxon>
        <taxon>Pandoraea</taxon>
    </lineage>
</organism>
<feature type="transmembrane region" description="Helical" evidence="8">
    <location>
        <begin position="252"/>
        <end position="275"/>
    </location>
</feature>
<dbReference type="GO" id="GO:0015293">
    <property type="term" value="F:symporter activity"/>
    <property type="evidence" value="ECO:0007669"/>
    <property type="project" value="UniProtKB-KW"/>
</dbReference>
<evidence type="ECO:0000256" key="5">
    <source>
        <dbReference type="ARBA" id="ARBA00022847"/>
    </source>
</evidence>
<feature type="transmembrane region" description="Helical" evidence="8">
    <location>
        <begin position="317"/>
        <end position="334"/>
    </location>
</feature>
<sequence>MEQQQALVVPGQHSQAIASEPLRVISLVAAGSILETYEFTVFIFLAPWISSTMFPAGVEAWVLQMQVLAVFAVGYLARPLGGIVIANIGDMIGRKRVFAFTLTLMALPTVVIGLLPGYATVGVWAPVLLILMRLLQGIAFGGEVPGACVFVGEHVAERRVGLAVGLIGGGMAFGIFLGVVTINLIMGSMEKADVAEYGWRIPFIVGGAFGLIAGYLRRYVHETPVFQELKAKQGVAREMPIKRLLRDYRKEVLLCVMLCVISATIVPNAILYAPVYMRTYMGMSNQFVGHIAMLAVLGLTIGCIVGGCLIDRFGPKKVTVAYCIGGTVSTYAFYLTMQSGPEGLQYLYPVVGFFAGAICLPYYALIYSFDAPVRYSGISLAYNIPNSLLGGVTPVLLGWLTVHDRLAPAHYQFICLLVGAIAVPMVWRLRKPLHI</sequence>
<reference evidence="10 11" key="1">
    <citation type="submission" date="2019-08" db="EMBL/GenBank/DDBJ databases">
        <authorList>
            <person name="Peeters C."/>
        </authorList>
    </citation>
    <scope>NUCLEOTIDE SEQUENCE [LARGE SCALE GENOMIC DNA]</scope>
    <source>
        <strain evidence="10 11">LMG 31109</strain>
    </source>
</reference>
<dbReference type="InterPro" id="IPR051084">
    <property type="entry name" value="H+-coupled_symporters"/>
</dbReference>
<feature type="transmembrane region" description="Helical" evidence="8">
    <location>
        <begin position="97"/>
        <end position="118"/>
    </location>
</feature>
<evidence type="ECO:0000256" key="7">
    <source>
        <dbReference type="ARBA" id="ARBA00023136"/>
    </source>
</evidence>
<feature type="transmembrane region" description="Helical" evidence="8">
    <location>
        <begin position="162"/>
        <end position="185"/>
    </location>
</feature>
<keyword evidence="7 8" id="KW-0472">Membrane</keyword>
<keyword evidence="6 8" id="KW-1133">Transmembrane helix</keyword>
<dbReference type="GO" id="GO:0005886">
    <property type="term" value="C:plasma membrane"/>
    <property type="evidence" value="ECO:0007669"/>
    <property type="project" value="UniProtKB-SubCell"/>
</dbReference>
<keyword evidence="11" id="KW-1185">Reference proteome</keyword>
<keyword evidence="3" id="KW-1003">Cell membrane</keyword>
<evidence type="ECO:0000256" key="4">
    <source>
        <dbReference type="ARBA" id="ARBA00022692"/>
    </source>
</evidence>
<dbReference type="AlphaFoldDB" id="A0A5E4W038"/>
<evidence type="ECO:0000256" key="2">
    <source>
        <dbReference type="ARBA" id="ARBA00022448"/>
    </source>
</evidence>
<gene>
    <name evidence="10" type="ORF">PNO31109_02983</name>
</gene>
<name>A0A5E4W038_9BURK</name>
<dbReference type="InterPro" id="IPR020846">
    <property type="entry name" value="MFS_dom"/>
</dbReference>
<dbReference type="PROSITE" id="PS50850">
    <property type="entry name" value="MFS"/>
    <property type="match status" value="1"/>
</dbReference>
<comment type="subcellular location">
    <subcellularLocation>
        <location evidence="1">Cell membrane</location>
        <topology evidence="1">Multi-pass membrane protein</topology>
    </subcellularLocation>
</comment>
<accession>A0A5E4W038</accession>
<feature type="domain" description="Major facilitator superfamily (MFS) profile" evidence="9">
    <location>
        <begin position="24"/>
        <end position="434"/>
    </location>
</feature>
<keyword evidence="4 8" id="KW-0812">Transmembrane</keyword>
<evidence type="ECO:0000256" key="3">
    <source>
        <dbReference type="ARBA" id="ARBA00022475"/>
    </source>
</evidence>
<keyword evidence="2" id="KW-0813">Transport</keyword>
<keyword evidence="5" id="KW-0769">Symport</keyword>
<feature type="transmembrane region" description="Helical" evidence="8">
    <location>
        <begin position="346"/>
        <end position="368"/>
    </location>
</feature>
<proteinExistence type="predicted"/>
<dbReference type="Gene3D" id="1.20.1250.20">
    <property type="entry name" value="MFS general substrate transporter like domains"/>
    <property type="match status" value="2"/>
</dbReference>